<comment type="caution">
    <text evidence="2">The sequence shown here is derived from an EMBL/GenBank/DDBJ whole genome shotgun (WGS) entry which is preliminary data.</text>
</comment>
<dbReference type="PANTHER" id="PTHR39518:SF2">
    <property type="entry name" value="UPF0215 PROTEIN MJ1150"/>
    <property type="match status" value="1"/>
</dbReference>
<dbReference type="HAMAP" id="MF_00582">
    <property type="entry name" value="UPF0215"/>
    <property type="match status" value="1"/>
</dbReference>
<sequence length="183" mass="21320">MVHIKDEIGVLGIDDGPFNRESKDVLLIGTYYRGNRILDGVYFKRIKKDGMDSTEKILEMVKGKHKKKISVIFLDGVTFGGFNIADLNRIYERTRIPVVAVMNNLPDYEKIEKTLMRYFEDYEERISILRSLPKPERFGEIYLQYLGIDRGTLEVVLKKTRLRSKVPECLRVSHLIGRGFLYL</sequence>
<gene>
    <name evidence="2" type="ORF">EYH55_04225</name>
</gene>
<dbReference type="PANTHER" id="PTHR39518">
    <property type="entry name" value="UPF0215 PROTEIN MJ1150"/>
    <property type="match status" value="1"/>
</dbReference>
<dbReference type="AlphaFoldDB" id="A0A832ZYV9"/>
<protein>
    <recommendedName>
        <fullName evidence="1">UPF0215 protein EYH55_04225</fullName>
    </recommendedName>
</protein>
<organism evidence="2 3">
    <name type="scientific">Methanothermococcus okinawensis</name>
    <dbReference type="NCBI Taxonomy" id="155863"/>
    <lineage>
        <taxon>Archaea</taxon>
        <taxon>Methanobacteriati</taxon>
        <taxon>Methanobacteriota</taxon>
        <taxon>Methanomada group</taxon>
        <taxon>Methanococci</taxon>
        <taxon>Methanococcales</taxon>
        <taxon>Methanococcaceae</taxon>
        <taxon>Methanothermococcus</taxon>
    </lineage>
</organism>
<dbReference type="Pfam" id="PF01949">
    <property type="entry name" value="Endo_dU"/>
    <property type="match status" value="1"/>
</dbReference>
<evidence type="ECO:0000313" key="2">
    <source>
        <dbReference type="EMBL" id="HIQ32667.1"/>
    </source>
</evidence>
<dbReference type="PIRSF" id="PIRSF006380">
    <property type="entry name" value="UCP006380"/>
    <property type="match status" value="1"/>
</dbReference>
<evidence type="ECO:0000256" key="1">
    <source>
        <dbReference type="HAMAP-Rule" id="MF_00582"/>
    </source>
</evidence>
<reference evidence="2" key="1">
    <citation type="journal article" date="2020" name="ISME J.">
        <title>Gammaproteobacteria mediating utilization of methyl-, sulfur- and petroleum organic compounds in deep ocean hydrothermal plumes.</title>
        <authorList>
            <person name="Zhou Z."/>
            <person name="Liu Y."/>
            <person name="Pan J."/>
            <person name="Cron B.R."/>
            <person name="Toner B.M."/>
            <person name="Anantharaman K."/>
            <person name="Breier J.A."/>
            <person name="Dick G.J."/>
            <person name="Li M."/>
        </authorList>
    </citation>
    <scope>NUCLEOTIDE SEQUENCE</scope>
    <source>
        <strain evidence="2">SZUA-1534</strain>
    </source>
</reference>
<dbReference type="InterPro" id="IPR002802">
    <property type="entry name" value="Endo_dU"/>
</dbReference>
<dbReference type="EMBL" id="DQVW01000079">
    <property type="protein sequence ID" value="HIQ32667.1"/>
    <property type="molecule type" value="Genomic_DNA"/>
</dbReference>
<dbReference type="Proteomes" id="UP000623215">
    <property type="component" value="Unassembled WGS sequence"/>
</dbReference>
<name>A0A832ZYV9_9EURY</name>
<accession>A0A832ZYV9</accession>
<evidence type="ECO:0000313" key="3">
    <source>
        <dbReference type="Proteomes" id="UP000623215"/>
    </source>
</evidence>
<dbReference type="Gene3D" id="3.30.2170.10">
    <property type="entry name" value="archaeoglobus fulgidus dsm 4304 superfamily"/>
    <property type="match status" value="1"/>
</dbReference>
<comment type="similarity">
    <text evidence="1">Belongs to the UPF0215 family.</text>
</comment>
<proteinExistence type="inferred from homology"/>